<dbReference type="OrthoDB" id="10658610at2759"/>
<comment type="caution">
    <text evidence="1">The sequence shown here is derived from an EMBL/GenBank/DDBJ whole genome shotgun (WGS) entry which is preliminary data.</text>
</comment>
<protein>
    <submittedName>
        <fullName evidence="1">Uncharacterized protein</fullName>
    </submittedName>
</protein>
<accession>A0A835PHS4</accession>
<evidence type="ECO:0000313" key="1">
    <source>
        <dbReference type="EMBL" id="KAG0450567.1"/>
    </source>
</evidence>
<name>A0A835PHS4_VANPL</name>
<dbReference type="EMBL" id="JADCNM010000113">
    <property type="protein sequence ID" value="KAG0450567.1"/>
    <property type="molecule type" value="Genomic_DNA"/>
</dbReference>
<reference evidence="1 2" key="1">
    <citation type="journal article" date="2020" name="Nat. Food">
        <title>A phased Vanilla planifolia genome enables genetic improvement of flavour and production.</title>
        <authorList>
            <person name="Hasing T."/>
            <person name="Tang H."/>
            <person name="Brym M."/>
            <person name="Khazi F."/>
            <person name="Huang T."/>
            <person name="Chambers A.H."/>
        </authorList>
    </citation>
    <scope>NUCLEOTIDE SEQUENCE [LARGE SCALE GENOMIC DNA]</scope>
    <source>
        <tissue evidence="1">Leaf</tissue>
    </source>
</reference>
<sequence length="59" mass="6694">MGPAPAVIRTRFWLSPTLTLVGYKVRAQPARMAMRGASRWLYKSHCITQQEIPQQPISP</sequence>
<organism evidence="1 2">
    <name type="scientific">Vanilla planifolia</name>
    <name type="common">Vanilla</name>
    <dbReference type="NCBI Taxonomy" id="51239"/>
    <lineage>
        <taxon>Eukaryota</taxon>
        <taxon>Viridiplantae</taxon>
        <taxon>Streptophyta</taxon>
        <taxon>Embryophyta</taxon>
        <taxon>Tracheophyta</taxon>
        <taxon>Spermatophyta</taxon>
        <taxon>Magnoliopsida</taxon>
        <taxon>Liliopsida</taxon>
        <taxon>Asparagales</taxon>
        <taxon>Orchidaceae</taxon>
        <taxon>Vanilloideae</taxon>
        <taxon>Vanilleae</taxon>
        <taxon>Vanilla</taxon>
    </lineage>
</organism>
<dbReference type="Proteomes" id="UP000639772">
    <property type="component" value="Unassembled WGS sequence"/>
</dbReference>
<evidence type="ECO:0000313" key="2">
    <source>
        <dbReference type="Proteomes" id="UP000639772"/>
    </source>
</evidence>
<gene>
    <name evidence="1" type="ORF">HPP92_026689</name>
</gene>
<dbReference type="AlphaFoldDB" id="A0A835PHS4"/>
<proteinExistence type="predicted"/>